<name>A0ABV9DPY4_9BACI</name>
<evidence type="ECO:0000313" key="3">
    <source>
        <dbReference type="EMBL" id="MFC4559849.1"/>
    </source>
</evidence>
<dbReference type="RefSeq" id="WP_390298867.1">
    <property type="nucleotide sequence ID" value="NZ_JBHSFU010000011.1"/>
</dbReference>
<protein>
    <submittedName>
        <fullName evidence="3">(2Fe-2S)-binding protein</fullName>
    </submittedName>
</protein>
<dbReference type="Proteomes" id="UP001595989">
    <property type="component" value="Unassembled WGS sequence"/>
</dbReference>
<dbReference type="InterPro" id="IPR007419">
    <property type="entry name" value="BFD-like_2Fe2S-bd_dom"/>
</dbReference>
<keyword evidence="4" id="KW-1185">Reference proteome</keyword>
<evidence type="ECO:0000256" key="1">
    <source>
        <dbReference type="SAM" id="MobiDB-lite"/>
    </source>
</evidence>
<accession>A0ABV9DPY4</accession>
<comment type="caution">
    <text evidence="3">The sequence shown here is derived from an EMBL/GenBank/DDBJ whole genome shotgun (WGS) entry which is preliminary data.</text>
</comment>
<feature type="domain" description="BFD-like [2Fe-2S]-binding" evidence="2">
    <location>
        <begin position="1"/>
        <end position="51"/>
    </location>
</feature>
<evidence type="ECO:0000313" key="4">
    <source>
        <dbReference type="Proteomes" id="UP001595989"/>
    </source>
</evidence>
<reference evidence="4" key="1">
    <citation type="journal article" date="2019" name="Int. J. Syst. Evol. Microbiol.">
        <title>The Global Catalogue of Microorganisms (GCM) 10K type strain sequencing project: providing services to taxonomists for standard genome sequencing and annotation.</title>
        <authorList>
            <consortium name="The Broad Institute Genomics Platform"/>
            <consortium name="The Broad Institute Genome Sequencing Center for Infectious Disease"/>
            <person name="Wu L."/>
            <person name="Ma J."/>
        </authorList>
    </citation>
    <scope>NUCLEOTIDE SEQUENCE [LARGE SCALE GENOMIC DNA]</scope>
    <source>
        <strain evidence="4">CGMCC 4.7426</strain>
    </source>
</reference>
<dbReference type="Pfam" id="PF04324">
    <property type="entry name" value="Fer2_BFD"/>
    <property type="match status" value="1"/>
</dbReference>
<sequence length="88" mass="10008">MCRCEEVCLEEIKRSILEDGVKTTRELKLRTRAGMGFCQSRTCRPLLEQLVSHYSTQLIPDSSDLTNRAPIRPPTLSELAQSRKDNSV</sequence>
<dbReference type="Gene3D" id="1.10.10.1100">
    <property type="entry name" value="BFD-like [2Fe-2S]-binding domain"/>
    <property type="match status" value="1"/>
</dbReference>
<organism evidence="3 4">
    <name type="scientific">Virgibacillus kekensis</name>
    <dbReference type="NCBI Taxonomy" id="202261"/>
    <lineage>
        <taxon>Bacteria</taxon>
        <taxon>Bacillati</taxon>
        <taxon>Bacillota</taxon>
        <taxon>Bacilli</taxon>
        <taxon>Bacillales</taxon>
        <taxon>Bacillaceae</taxon>
        <taxon>Virgibacillus</taxon>
    </lineage>
</organism>
<proteinExistence type="predicted"/>
<dbReference type="EMBL" id="JBHSFU010000011">
    <property type="protein sequence ID" value="MFC4559849.1"/>
    <property type="molecule type" value="Genomic_DNA"/>
</dbReference>
<dbReference type="InterPro" id="IPR041854">
    <property type="entry name" value="BFD-like_2Fe2S-bd_dom_sf"/>
</dbReference>
<gene>
    <name evidence="3" type="ORF">ACFO3D_16825</name>
</gene>
<feature type="region of interest" description="Disordered" evidence="1">
    <location>
        <begin position="61"/>
        <end position="88"/>
    </location>
</feature>
<evidence type="ECO:0000259" key="2">
    <source>
        <dbReference type="Pfam" id="PF04324"/>
    </source>
</evidence>